<proteinExistence type="predicted"/>
<dbReference type="PANTHER" id="PTHR21064">
    <property type="entry name" value="AMINOGLYCOSIDE PHOSPHOTRANSFERASE DOMAIN-CONTAINING PROTEIN-RELATED"/>
    <property type="match status" value="1"/>
</dbReference>
<dbReference type="Pfam" id="PF01636">
    <property type="entry name" value="APH"/>
    <property type="match status" value="1"/>
</dbReference>
<gene>
    <name evidence="2" type="ORF">SAMN04487990_10163</name>
</gene>
<evidence type="ECO:0000313" key="3">
    <source>
        <dbReference type="Proteomes" id="UP000198846"/>
    </source>
</evidence>
<dbReference type="OrthoDB" id="526037at2"/>
<dbReference type="STRING" id="283786.SAMN04487990_10163"/>
<dbReference type="Proteomes" id="UP000198846">
    <property type="component" value="Unassembled WGS sequence"/>
</dbReference>
<dbReference type="PANTHER" id="PTHR21064:SF5">
    <property type="entry name" value="SLR1880 PROTEIN"/>
    <property type="match status" value="1"/>
</dbReference>
<dbReference type="EMBL" id="FNQK01000001">
    <property type="protein sequence ID" value="SDZ72935.1"/>
    <property type="molecule type" value="Genomic_DNA"/>
</dbReference>
<evidence type="ECO:0000259" key="1">
    <source>
        <dbReference type="Pfam" id="PF01636"/>
    </source>
</evidence>
<dbReference type="SUPFAM" id="SSF56112">
    <property type="entry name" value="Protein kinase-like (PK-like)"/>
    <property type="match status" value="1"/>
</dbReference>
<dbReference type="InterPro" id="IPR011009">
    <property type="entry name" value="Kinase-like_dom_sf"/>
</dbReference>
<feature type="domain" description="Aminoglycoside phosphotransferase" evidence="1">
    <location>
        <begin position="21"/>
        <end position="261"/>
    </location>
</feature>
<keyword evidence="2" id="KW-0808">Transferase</keyword>
<evidence type="ECO:0000313" key="2">
    <source>
        <dbReference type="EMBL" id="SDZ72935.1"/>
    </source>
</evidence>
<protein>
    <submittedName>
        <fullName evidence="2">Phosphotransferase enzyme family protein</fullName>
    </submittedName>
</protein>
<reference evidence="2 3" key="1">
    <citation type="submission" date="2016-10" db="EMBL/GenBank/DDBJ databases">
        <authorList>
            <person name="de Groot N.N."/>
        </authorList>
    </citation>
    <scope>NUCLEOTIDE SEQUENCE [LARGE SCALE GENOMIC DNA]</scope>
    <source>
        <strain evidence="2 3">DSM 23842</strain>
    </source>
</reference>
<dbReference type="GO" id="GO:0016740">
    <property type="term" value="F:transferase activity"/>
    <property type="evidence" value="ECO:0007669"/>
    <property type="project" value="UniProtKB-KW"/>
</dbReference>
<dbReference type="AlphaFoldDB" id="A0A1H3VDQ0"/>
<accession>A0A1H3VDQ0</accession>
<dbReference type="RefSeq" id="WP_092130997.1">
    <property type="nucleotide sequence ID" value="NZ_FNQK01000001.1"/>
</dbReference>
<dbReference type="Gene3D" id="3.90.1200.10">
    <property type="match status" value="1"/>
</dbReference>
<organism evidence="2 3">
    <name type="scientific">Bizionia paragorgiae</name>
    <dbReference type="NCBI Taxonomy" id="283786"/>
    <lineage>
        <taxon>Bacteria</taxon>
        <taxon>Pseudomonadati</taxon>
        <taxon>Bacteroidota</taxon>
        <taxon>Flavobacteriia</taxon>
        <taxon>Flavobacteriales</taxon>
        <taxon>Flavobacteriaceae</taxon>
        <taxon>Bizionia</taxon>
    </lineage>
</organism>
<dbReference type="Gene3D" id="3.30.200.20">
    <property type="entry name" value="Phosphorylase Kinase, domain 1"/>
    <property type="match status" value="1"/>
</dbReference>
<dbReference type="InterPro" id="IPR002575">
    <property type="entry name" value="Aminoglycoside_PTrfase"/>
</dbReference>
<dbReference type="InterPro" id="IPR050249">
    <property type="entry name" value="Pseudomonas-type_ThrB"/>
</dbReference>
<name>A0A1H3VDQ0_BIZPA</name>
<keyword evidence="3" id="KW-1185">Reference proteome</keyword>
<sequence length="351" mass="39975">MKDQLLTILKCYFDTITISSVETLQSGLINSTYKVDTSRGIFIIQKINQKVFPNIQGVLNNKINVVNYLQANNFKTIAFLATINGEFFVEAEHGVWQVSKYIPSTVQHIIDSPKMAGQLGGYLARFHAALTNFPMSELIETIPDFHHTEKRYSNLLSSIANASAERRLSADREIAYVQANFDFIQPIAKAIQHKTIPQKVVHNDTKVSNFLFNSDGDLLTIIDFDTVMPGSVLHDIGDALRTGASTAPEDEQDLSKVRFNETVYDAFISAYIKEGQDFLTPQELSAIHFSLPLILLEQACRFLEDYLNNDIYYEVSYENHNLIRTKTQLHLFENVKHYLSKTYNIQYNQTL</sequence>